<name>G9N5Z9_HYPVG</name>
<dbReference type="RefSeq" id="XP_013952387.1">
    <property type="nucleotide sequence ID" value="XM_014096912.1"/>
</dbReference>
<keyword evidence="2" id="KW-0732">Signal</keyword>
<sequence length="301" mass="33098">MILFNILLVLGLLGAIETINAVAGTTEIELYSNPNCDTSSKYRSLQVMATTDAGCFQIAQHVMSFQPLFKDTPWGSYGIQYCTDGCGKVNSGPGERSTPVDAPVNDTAVASGRLEKRGMSYLIGLSPENFNGWKYTVKNYKYVVLGCTFLETTGAGLTRAMFSTVRDKLAGGAYSDGFGIWGLELPELLVRWTNPVDGVFNFEPDLAYGIVQDLARGVANWGTSVETLKSGSGVSESQEWNPPHWKLWQHGFVILLLNISFEKYYRELTTVAHSAHLRGKPTDPTHRRGPSPEVNVTNMRP</sequence>
<dbReference type="GeneID" id="25796950"/>
<comment type="caution">
    <text evidence="3">The sequence shown here is derived from an EMBL/GenBank/DDBJ whole genome shotgun (WGS) entry which is preliminary data.</text>
</comment>
<dbReference type="VEuPathDB" id="FungiDB:TRIVIDRAFT_67389"/>
<protein>
    <submittedName>
        <fullName evidence="3">Uncharacterized protein</fullName>
    </submittedName>
</protein>
<evidence type="ECO:0000313" key="4">
    <source>
        <dbReference type="Proteomes" id="UP000007115"/>
    </source>
</evidence>
<gene>
    <name evidence="3" type="ORF">TRIVIDRAFT_67389</name>
</gene>
<dbReference type="Proteomes" id="UP000007115">
    <property type="component" value="Unassembled WGS sequence"/>
</dbReference>
<feature type="signal peptide" evidence="2">
    <location>
        <begin position="1"/>
        <end position="21"/>
    </location>
</feature>
<proteinExistence type="predicted"/>
<feature type="chain" id="PRO_5003524014" evidence="2">
    <location>
        <begin position="22"/>
        <end position="301"/>
    </location>
</feature>
<evidence type="ECO:0000256" key="2">
    <source>
        <dbReference type="SAM" id="SignalP"/>
    </source>
</evidence>
<dbReference type="InParanoid" id="G9N5Z9"/>
<feature type="region of interest" description="Disordered" evidence="1">
    <location>
        <begin position="276"/>
        <end position="301"/>
    </location>
</feature>
<evidence type="ECO:0000313" key="3">
    <source>
        <dbReference type="EMBL" id="EHK18190.1"/>
    </source>
</evidence>
<reference evidence="3 4" key="1">
    <citation type="journal article" date="2011" name="Genome Biol.">
        <title>Comparative genome sequence analysis underscores mycoparasitism as the ancestral life style of Trichoderma.</title>
        <authorList>
            <person name="Kubicek C.P."/>
            <person name="Herrera-Estrella A."/>
            <person name="Seidl-Seiboth V."/>
            <person name="Martinez D.A."/>
            <person name="Druzhinina I.S."/>
            <person name="Thon M."/>
            <person name="Zeilinger S."/>
            <person name="Casas-Flores S."/>
            <person name="Horwitz B.A."/>
            <person name="Mukherjee P.K."/>
            <person name="Mukherjee M."/>
            <person name="Kredics L."/>
            <person name="Alcaraz L.D."/>
            <person name="Aerts A."/>
            <person name="Antal Z."/>
            <person name="Atanasova L."/>
            <person name="Cervantes-Badillo M.G."/>
            <person name="Challacombe J."/>
            <person name="Chertkov O."/>
            <person name="McCluskey K."/>
            <person name="Coulpier F."/>
            <person name="Deshpande N."/>
            <person name="von Doehren H."/>
            <person name="Ebbole D.J."/>
            <person name="Esquivel-Naranjo E.U."/>
            <person name="Fekete E."/>
            <person name="Flipphi M."/>
            <person name="Glaser F."/>
            <person name="Gomez-Rodriguez E.Y."/>
            <person name="Gruber S."/>
            <person name="Han C."/>
            <person name="Henrissat B."/>
            <person name="Hermosa R."/>
            <person name="Hernandez-Onate M."/>
            <person name="Karaffa L."/>
            <person name="Kosti I."/>
            <person name="Le Crom S."/>
            <person name="Lindquist E."/>
            <person name="Lucas S."/>
            <person name="Luebeck M."/>
            <person name="Luebeck P.S."/>
            <person name="Margeot A."/>
            <person name="Metz B."/>
            <person name="Misra M."/>
            <person name="Nevalainen H."/>
            <person name="Omann M."/>
            <person name="Packer N."/>
            <person name="Perrone G."/>
            <person name="Uresti-Rivera E.E."/>
            <person name="Salamov A."/>
            <person name="Schmoll M."/>
            <person name="Seiboth B."/>
            <person name="Shapiro H."/>
            <person name="Sukno S."/>
            <person name="Tamayo-Ramos J.A."/>
            <person name="Tisch D."/>
            <person name="Wiest A."/>
            <person name="Wilkinson H.H."/>
            <person name="Zhang M."/>
            <person name="Coutinho P.M."/>
            <person name="Kenerley C.M."/>
            <person name="Monte E."/>
            <person name="Baker S.E."/>
            <person name="Grigoriev I.V."/>
        </authorList>
    </citation>
    <scope>NUCLEOTIDE SEQUENCE [LARGE SCALE GENOMIC DNA]</scope>
    <source>
        <strain evidence="4">Gv29-8 / FGSC 10586</strain>
    </source>
</reference>
<dbReference type="EMBL" id="ABDF02000087">
    <property type="protein sequence ID" value="EHK18190.1"/>
    <property type="molecule type" value="Genomic_DNA"/>
</dbReference>
<dbReference type="HOGENOM" id="CLU_924562_0_0_1"/>
<dbReference type="AlphaFoldDB" id="G9N5Z9"/>
<keyword evidence="4" id="KW-1185">Reference proteome</keyword>
<evidence type="ECO:0000256" key="1">
    <source>
        <dbReference type="SAM" id="MobiDB-lite"/>
    </source>
</evidence>
<organism evidence="3 4">
    <name type="scientific">Hypocrea virens (strain Gv29-8 / FGSC 10586)</name>
    <name type="common">Gliocladium virens</name>
    <name type="synonym">Trichoderma virens</name>
    <dbReference type="NCBI Taxonomy" id="413071"/>
    <lineage>
        <taxon>Eukaryota</taxon>
        <taxon>Fungi</taxon>
        <taxon>Dikarya</taxon>
        <taxon>Ascomycota</taxon>
        <taxon>Pezizomycotina</taxon>
        <taxon>Sordariomycetes</taxon>
        <taxon>Hypocreomycetidae</taxon>
        <taxon>Hypocreales</taxon>
        <taxon>Hypocreaceae</taxon>
        <taxon>Trichoderma</taxon>
    </lineage>
</organism>
<accession>G9N5Z9</accession>